<organism evidence="3 4">
    <name type="scientific">Chryseobacterium nematophagum</name>
    <dbReference type="NCBI Taxonomy" id="2305228"/>
    <lineage>
        <taxon>Bacteria</taxon>
        <taxon>Pseudomonadati</taxon>
        <taxon>Bacteroidota</taxon>
        <taxon>Flavobacteriia</taxon>
        <taxon>Flavobacteriales</taxon>
        <taxon>Weeksellaceae</taxon>
        <taxon>Chryseobacterium group</taxon>
        <taxon>Chryseobacterium</taxon>
    </lineage>
</organism>
<feature type="transmembrane region" description="Helical" evidence="1">
    <location>
        <begin position="85"/>
        <end position="104"/>
    </location>
</feature>
<dbReference type="InterPro" id="IPR050879">
    <property type="entry name" value="Acyltransferase_3"/>
</dbReference>
<name>A0A3M7TIB0_9FLAO</name>
<dbReference type="InterPro" id="IPR002656">
    <property type="entry name" value="Acyl_transf_3_dom"/>
</dbReference>
<gene>
    <name evidence="3" type="ORF">D1631_12175</name>
</gene>
<feature type="transmembrane region" description="Helical" evidence="1">
    <location>
        <begin position="161"/>
        <end position="179"/>
    </location>
</feature>
<keyword evidence="1" id="KW-0472">Membrane</keyword>
<dbReference type="RefSeq" id="WP_122636691.1">
    <property type="nucleotide sequence ID" value="NZ_QWIU01000002.1"/>
</dbReference>
<keyword evidence="3" id="KW-0012">Acyltransferase</keyword>
<dbReference type="OrthoDB" id="9796461at2"/>
<dbReference type="Pfam" id="PF01757">
    <property type="entry name" value="Acyl_transf_3"/>
    <property type="match status" value="1"/>
</dbReference>
<accession>A0A3M7TIB0</accession>
<proteinExistence type="predicted"/>
<keyword evidence="3" id="KW-0808">Transferase</keyword>
<dbReference type="EMBL" id="QWIU01000002">
    <property type="protein sequence ID" value="RNA62637.1"/>
    <property type="molecule type" value="Genomic_DNA"/>
</dbReference>
<dbReference type="Proteomes" id="UP000278775">
    <property type="component" value="Unassembled WGS sequence"/>
</dbReference>
<feature type="domain" description="Acyltransferase 3" evidence="2">
    <location>
        <begin position="8"/>
        <end position="336"/>
    </location>
</feature>
<evidence type="ECO:0000313" key="4">
    <source>
        <dbReference type="Proteomes" id="UP000278775"/>
    </source>
</evidence>
<reference evidence="3 4" key="1">
    <citation type="submission" date="2018-08" db="EMBL/GenBank/DDBJ databases">
        <title>Chryseobacterium nematophagum: a novel matrix digesting pathogen of nematodes.</title>
        <authorList>
            <person name="Page A."/>
            <person name="Roberts M."/>
            <person name="Felix M.-A."/>
            <person name="Weir W."/>
        </authorList>
    </citation>
    <scope>NUCLEOTIDE SEQUENCE [LARGE SCALE GENOMIC DNA]</scope>
    <source>
        <strain evidence="3 4">JUb129</strain>
    </source>
</reference>
<dbReference type="GO" id="GO:0016747">
    <property type="term" value="F:acyltransferase activity, transferring groups other than amino-acyl groups"/>
    <property type="evidence" value="ECO:0007669"/>
    <property type="project" value="InterPro"/>
</dbReference>
<evidence type="ECO:0000313" key="3">
    <source>
        <dbReference type="EMBL" id="RNA62637.1"/>
    </source>
</evidence>
<dbReference type="AlphaFoldDB" id="A0A3M7TIB0"/>
<feature type="transmembrane region" description="Helical" evidence="1">
    <location>
        <begin position="7"/>
        <end position="25"/>
    </location>
</feature>
<keyword evidence="1" id="KW-1133">Transmembrane helix</keyword>
<protein>
    <submittedName>
        <fullName evidence="3">Acyltransferase</fullName>
    </submittedName>
</protein>
<sequence length="368" mass="43720">MKKEIEVLTGLRGISALWVIFHHYFSLPHSQNIALKAIENTLSNGYLAVDFFFILSSFVLCYSYEKYFTKGIKRDHYKEFIIKRFIRIYPMLIFIVLISFLFLFKDHWRYFPFYISLTFIFLAEKYRVINSLGITWSLSCELILYFIFPFLFLYFQKRKHYLILIIPLAIILFYSVYFFDTITFSTKGLVYENIHNSKGLINTPYGLSAVVRCFAGYLLGILSFHFYKSGRIINISWGLFIILISLLLKKMDVIILIFFSFTLSSIIQQPQIFISKILSSKWTLFLGKISYSIYLIHIIPLLILDSHKTYLLQFLPLFVYKFFCIILTIGISVITYYMIEIRFSQFLKNFFINKHPENKHLKAPLHKK</sequence>
<evidence type="ECO:0000259" key="2">
    <source>
        <dbReference type="Pfam" id="PF01757"/>
    </source>
</evidence>
<feature type="transmembrane region" description="Helical" evidence="1">
    <location>
        <begin position="310"/>
        <end position="339"/>
    </location>
</feature>
<evidence type="ECO:0000256" key="1">
    <source>
        <dbReference type="SAM" id="Phobius"/>
    </source>
</evidence>
<dbReference type="PANTHER" id="PTHR23028">
    <property type="entry name" value="ACETYLTRANSFERASE"/>
    <property type="match status" value="1"/>
</dbReference>
<comment type="caution">
    <text evidence="3">The sequence shown here is derived from an EMBL/GenBank/DDBJ whole genome shotgun (WGS) entry which is preliminary data.</text>
</comment>
<keyword evidence="1" id="KW-0812">Transmembrane</keyword>
<feature type="transmembrane region" description="Helical" evidence="1">
    <location>
        <begin position="45"/>
        <end position="64"/>
    </location>
</feature>
<feature type="transmembrane region" description="Helical" evidence="1">
    <location>
        <begin position="134"/>
        <end position="154"/>
    </location>
</feature>
<feature type="transmembrane region" description="Helical" evidence="1">
    <location>
        <begin position="199"/>
        <end position="220"/>
    </location>
</feature>
<feature type="transmembrane region" description="Helical" evidence="1">
    <location>
        <begin position="285"/>
        <end position="304"/>
    </location>
</feature>